<dbReference type="PROSITE" id="PS00675">
    <property type="entry name" value="SIGMA54_INTERACT_1"/>
    <property type="match status" value="1"/>
</dbReference>
<proteinExistence type="predicted"/>
<evidence type="ECO:0000313" key="1">
    <source>
        <dbReference type="EMBL" id="HHI00589.1"/>
    </source>
</evidence>
<protein>
    <submittedName>
        <fullName evidence="1">AAA family ATPase</fullName>
    </submittedName>
</protein>
<dbReference type="Gene3D" id="3.40.50.300">
    <property type="entry name" value="P-loop containing nucleotide triphosphate hydrolases"/>
    <property type="match status" value="1"/>
</dbReference>
<organism evidence="1">
    <name type="scientific">Thermococcus litoralis</name>
    <dbReference type="NCBI Taxonomy" id="2265"/>
    <lineage>
        <taxon>Archaea</taxon>
        <taxon>Methanobacteriati</taxon>
        <taxon>Methanobacteriota</taxon>
        <taxon>Thermococci</taxon>
        <taxon>Thermococcales</taxon>
        <taxon>Thermococcaceae</taxon>
        <taxon>Thermococcus</taxon>
    </lineage>
</organism>
<dbReference type="Proteomes" id="UP000886217">
    <property type="component" value="Unassembled WGS sequence"/>
</dbReference>
<gene>
    <name evidence="1" type="ORF">ENL40_03815</name>
</gene>
<name>A0A7C5P200_THELI</name>
<dbReference type="SUPFAM" id="SSF52540">
    <property type="entry name" value="P-loop containing nucleoside triphosphate hydrolases"/>
    <property type="match status" value="1"/>
</dbReference>
<dbReference type="EMBL" id="DRTU01000167">
    <property type="protein sequence ID" value="HHI00589.1"/>
    <property type="molecule type" value="Genomic_DNA"/>
</dbReference>
<dbReference type="InterPro" id="IPR027417">
    <property type="entry name" value="P-loop_NTPase"/>
</dbReference>
<sequence>MKIYDTYKWIKERPPEIEWLIDKLLPKDEVLLISGETGVGKSLLRTQLAILFAKGGGEFLGYKVAGAPTLVVQHENSIAGEWRRIHKLAQSIGIYDEKRFLLNQAMYSIPSAKEAKRLENVVRASGAKVVIYDCLGTLHTCNENSASEMRAVCEAL</sequence>
<comment type="caution">
    <text evidence="1">The sequence shown here is derived from an EMBL/GenBank/DDBJ whole genome shotgun (WGS) entry which is preliminary data.</text>
</comment>
<feature type="non-terminal residue" evidence="1">
    <location>
        <position position="156"/>
    </location>
</feature>
<dbReference type="InterPro" id="IPR025662">
    <property type="entry name" value="Sigma_54_int_dom_ATP-bd_1"/>
</dbReference>
<reference evidence="1" key="1">
    <citation type="journal article" date="2020" name="mSystems">
        <title>Genome- and Community-Level Interaction Insights into Carbon Utilization and Element Cycling Functions of Hydrothermarchaeota in Hydrothermal Sediment.</title>
        <authorList>
            <person name="Zhou Z."/>
            <person name="Liu Y."/>
            <person name="Xu W."/>
            <person name="Pan J."/>
            <person name="Luo Z.H."/>
            <person name="Li M."/>
        </authorList>
    </citation>
    <scope>NUCLEOTIDE SEQUENCE [LARGE SCALE GENOMIC DNA]</scope>
    <source>
        <strain evidence="1">HyVt-93</strain>
    </source>
</reference>
<dbReference type="AlphaFoldDB" id="A0A7C5P200"/>
<accession>A0A7C5P200</accession>
<dbReference type="Pfam" id="PF13481">
    <property type="entry name" value="AAA_25"/>
    <property type="match status" value="1"/>
</dbReference>